<dbReference type="InterPro" id="IPR036259">
    <property type="entry name" value="MFS_trans_sf"/>
</dbReference>
<reference evidence="7" key="3">
    <citation type="submission" date="2019-06" db="EMBL/GenBank/DDBJ databases">
        <authorList>
            <person name="Poynton C."/>
            <person name="Hasenbein S."/>
            <person name="Benoit J.B."/>
            <person name="Sepulveda M.S."/>
            <person name="Poelchau M.F."/>
            <person name="Murali S.C."/>
            <person name="Chen S."/>
            <person name="Glastad K.M."/>
            <person name="Werren J.H."/>
            <person name="Vineis J.H."/>
            <person name="Bowen J.L."/>
            <person name="Friedrich M."/>
            <person name="Jones J."/>
            <person name="Robertson H.M."/>
            <person name="Feyereisen R."/>
            <person name="Mechler-Hickson A."/>
            <person name="Mathers N."/>
            <person name="Lee C.E."/>
            <person name="Colbourne J.K."/>
            <person name="Biales A."/>
            <person name="Johnston J.S."/>
            <person name="Wellborn G.A."/>
            <person name="Rosendale A.J."/>
            <person name="Cridge A.G."/>
            <person name="Munoz-Torres M.C."/>
            <person name="Bain P.A."/>
            <person name="Manny A.R."/>
            <person name="Major K.M."/>
            <person name="Lambert F.N."/>
            <person name="Vulpe C.D."/>
            <person name="Tuck P."/>
            <person name="Blalock B.J."/>
            <person name="Lin Y.-Y."/>
            <person name="Smith M.E."/>
            <person name="Ochoa-Acuna H."/>
            <person name="Chen M.-J.M."/>
            <person name="Childers C.P."/>
            <person name="Qu J."/>
            <person name="Dugan S."/>
            <person name="Lee S.L."/>
            <person name="Chao H."/>
            <person name="Dinh H."/>
            <person name="Han Y."/>
            <person name="Doddapaneni H."/>
            <person name="Worley K.C."/>
            <person name="Muzny D.M."/>
            <person name="Gibbs R.A."/>
            <person name="Richards S."/>
        </authorList>
    </citation>
    <scope>NUCLEOTIDE SEQUENCE</scope>
    <source>
        <strain evidence="7">HAZT.00-mixed</strain>
        <tissue evidence="7">Whole organism</tissue>
    </source>
</reference>
<organism evidence="7">
    <name type="scientific">Hyalella azteca</name>
    <name type="common">Amphipod</name>
    <dbReference type="NCBI Taxonomy" id="294128"/>
    <lineage>
        <taxon>Eukaryota</taxon>
        <taxon>Metazoa</taxon>
        <taxon>Ecdysozoa</taxon>
        <taxon>Arthropoda</taxon>
        <taxon>Crustacea</taxon>
        <taxon>Multicrustacea</taxon>
        <taxon>Malacostraca</taxon>
        <taxon>Eumalacostraca</taxon>
        <taxon>Peracarida</taxon>
        <taxon>Amphipoda</taxon>
        <taxon>Senticaudata</taxon>
        <taxon>Talitrida</taxon>
        <taxon>Talitroidea</taxon>
        <taxon>Hyalellidae</taxon>
        <taxon>Hyalella</taxon>
    </lineage>
</organism>
<reference evidence="7" key="1">
    <citation type="submission" date="2014-08" db="EMBL/GenBank/DDBJ databases">
        <authorList>
            <person name="Murali S."/>
            <person name="Richards S."/>
            <person name="Bandaranaike D."/>
            <person name="Bellair M."/>
            <person name="Blankenburg K."/>
            <person name="Chao H."/>
            <person name="Dinh H."/>
            <person name="Doddapaneni H."/>
            <person name="Dugan-Rocha S."/>
            <person name="Elkadiri S."/>
            <person name="Gnanaolivu R."/>
            <person name="Hughes D."/>
            <person name="Lee S."/>
            <person name="Li M."/>
            <person name="Ming W."/>
            <person name="Munidasa M."/>
            <person name="Muniz J."/>
            <person name="Nguyen L."/>
            <person name="Osuji N."/>
            <person name="Pu L.-L."/>
            <person name="Puazo M."/>
            <person name="Skinner E."/>
            <person name="Qu C."/>
            <person name="Quiroz J."/>
            <person name="Raj R."/>
            <person name="Weissenberger G."/>
            <person name="Xin Y."/>
            <person name="Zou X."/>
            <person name="Han Y."/>
            <person name="Worley K."/>
            <person name="Muzny D."/>
            <person name="Gibbs R."/>
        </authorList>
    </citation>
    <scope>NUCLEOTIDE SEQUENCE</scope>
    <source>
        <strain evidence="7">HAZT.00-mixed</strain>
        <tissue evidence="7">Whole organism</tissue>
    </source>
</reference>
<comment type="caution">
    <text evidence="7">The sequence shown here is derived from an EMBL/GenBank/DDBJ whole genome shotgun (WGS) entry which is preliminary data.</text>
</comment>
<proteinExistence type="predicted"/>
<dbReference type="GO" id="GO:0008506">
    <property type="term" value="F:sucrose:proton symporter activity"/>
    <property type="evidence" value="ECO:0007669"/>
    <property type="project" value="TreeGrafter"/>
</dbReference>
<keyword evidence="2" id="KW-0813">Transport</keyword>
<keyword evidence="4 6" id="KW-1133">Transmembrane helix</keyword>
<evidence type="ECO:0000256" key="4">
    <source>
        <dbReference type="ARBA" id="ARBA00022989"/>
    </source>
</evidence>
<keyword evidence="5 6" id="KW-0472">Membrane</keyword>
<evidence type="ECO:0000256" key="1">
    <source>
        <dbReference type="ARBA" id="ARBA00004141"/>
    </source>
</evidence>
<feature type="transmembrane region" description="Helical" evidence="6">
    <location>
        <begin position="288"/>
        <end position="308"/>
    </location>
</feature>
<comment type="subcellular location">
    <subcellularLocation>
        <location evidence="1">Membrane</location>
        <topology evidence="1">Multi-pass membrane protein</topology>
    </subcellularLocation>
</comment>
<evidence type="ECO:0000256" key="2">
    <source>
        <dbReference type="ARBA" id="ARBA00022448"/>
    </source>
</evidence>
<evidence type="ECO:0000256" key="5">
    <source>
        <dbReference type="ARBA" id="ARBA00023136"/>
    </source>
</evidence>
<dbReference type="PANTHER" id="PTHR19432">
    <property type="entry name" value="SUGAR TRANSPORTER"/>
    <property type="match status" value="1"/>
</dbReference>
<sequence length="515" mass="56023">MMSASGAEKLSAYAGGLHLLSNVVREKWANLKDSEQRPSLAALKRKTAATILNARENAARHLGDDQEDSDYAHIFRPKSRLEMVRISAAVMGIEFCYAAETAFVSPTLLKIGVHHSLMTLIWCLSPSIGFFLTPVLGSLSDRCLILVPNGKLMGQALGDTFYQPPLNTPEASNWTSPYAVTRELEFDDRESSPANMSAPGGQDHHPWSIFFTIVGTILLDFDADACQSPARAYLLDVTIPEDHGVGLSTFTIMAGLGGSTGYVMGAINWDANFIGDSISWLFGGHIRAVFTLVLFIYLVCVVCTITAFKEIPLARLLSVSKLFNVNTPQETTQTQKSPQSLPDQAILEEAPDATLKQYLLSIVYMPRSLRVLCLTNLFCWMSLVCYSLYFTDFVGEAVFGGDPGTLGYGGGAVLGGDPGVSREAAFGGDPGIRRGSYVWGRPWGKEGKLCLGETLGYGGEAAFGGDSDLQQLYEAGVRFGCWGMALYSLSCSCYSFVIEKLVKRFGYLFFVFLGN</sequence>
<dbReference type="PANTHER" id="PTHR19432:SF35">
    <property type="entry name" value="SOLUTE CARRIER FAMILY 45 MEMBER 3 ISOFORM X1"/>
    <property type="match status" value="1"/>
</dbReference>
<dbReference type="AlphaFoldDB" id="A0A6A0GVP2"/>
<evidence type="ECO:0000256" key="3">
    <source>
        <dbReference type="ARBA" id="ARBA00022692"/>
    </source>
</evidence>
<name>A0A6A0GVP2_HYAAZ</name>
<feature type="transmembrane region" description="Helical" evidence="6">
    <location>
        <begin position="369"/>
        <end position="389"/>
    </location>
</feature>
<protein>
    <recommendedName>
        <fullName evidence="8">Solute carrier family 45 member 1</fullName>
    </recommendedName>
</protein>
<evidence type="ECO:0000313" key="7">
    <source>
        <dbReference type="EMBL" id="KAA0189299.1"/>
    </source>
</evidence>
<reference evidence="7" key="2">
    <citation type="journal article" date="2018" name="Environ. Sci. Technol.">
        <title>The Toxicogenome of Hyalella azteca: A Model for Sediment Ecotoxicology and Evolutionary Toxicology.</title>
        <authorList>
            <person name="Poynton H.C."/>
            <person name="Hasenbein S."/>
            <person name="Benoit J.B."/>
            <person name="Sepulveda M.S."/>
            <person name="Poelchau M.F."/>
            <person name="Hughes D.S.T."/>
            <person name="Murali S.C."/>
            <person name="Chen S."/>
            <person name="Glastad K.M."/>
            <person name="Goodisman M.A.D."/>
            <person name="Werren J.H."/>
            <person name="Vineis J.H."/>
            <person name="Bowen J.L."/>
            <person name="Friedrich M."/>
            <person name="Jones J."/>
            <person name="Robertson H.M."/>
            <person name="Feyereisen R."/>
            <person name="Mechler-Hickson A."/>
            <person name="Mathers N."/>
            <person name="Lee C.E."/>
            <person name="Colbourne J.K."/>
            <person name="Biales A."/>
            <person name="Johnston J.S."/>
            <person name="Wellborn G.A."/>
            <person name="Rosendale A.J."/>
            <person name="Cridge A.G."/>
            <person name="Munoz-Torres M.C."/>
            <person name="Bain P.A."/>
            <person name="Manny A.R."/>
            <person name="Major K.M."/>
            <person name="Lambert F.N."/>
            <person name="Vulpe C.D."/>
            <person name="Tuck P."/>
            <person name="Blalock B.J."/>
            <person name="Lin Y.Y."/>
            <person name="Smith M.E."/>
            <person name="Ochoa-Acuna H."/>
            <person name="Chen M.M."/>
            <person name="Childers C.P."/>
            <person name="Qu J."/>
            <person name="Dugan S."/>
            <person name="Lee S.L."/>
            <person name="Chao H."/>
            <person name="Dinh H."/>
            <person name="Han Y."/>
            <person name="Doddapaneni H."/>
            <person name="Worley K.C."/>
            <person name="Muzny D.M."/>
            <person name="Gibbs R.A."/>
            <person name="Richards S."/>
        </authorList>
    </citation>
    <scope>NUCLEOTIDE SEQUENCE</scope>
    <source>
        <strain evidence="7">HAZT.00-mixed</strain>
        <tissue evidence="7">Whole organism</tissue>
    </source>
</reference>
<dbReference type="SUPFAM" id="SSF103473">
    <property type="entry name" value="MFS general substrate transporter"/>
    <property type="match status" value="1"/>
</dbReference>
<dbReference type="EMBL" id="JQDR03013648">
    <property type="protein sequence ID" value="KAA0189299.1"/>
    <property type="molecule type" value="Genomic_DNA"/>
</dbReference>
<gene>
    <name evidence="7" type="ORF">HAZT_HAZT002164</name>
</gene>
<keyword evidence="3 6" id="KW-0812">Transmembrane</keyword>
<dbReference type="Gene3D" id="1.20.1250.20">
    <property type="entry name" value="MFS general substrate transporter like domains"/>
    <property type="match status" value="1"/>
</dbReference>
<evidence type="ECO:0008006" key="8">
    <source>
        <dbReference type="Google" id="ProtNLM"/>
    </source>
</evidence>
<dbReference type="Proteomes" id="UP000711488">
    <property type="component" value="Unassembled WGS sequence"/>
</dbReference>
<evidence type="ECO:0000256" key="6">
    <source>
        <dbReference type="SAM" id="Phobius"/>
    </source>
</evidence>
<accession>A0A6A0GVP2</accession>
<dbReference type="GO" id="GO:0016020">
    <property type="term" value="C:membrane"/>
    <property type="evidence" value="ECO:0007669"/>
    <property type="project" value="UniProtKB-SubCell"/>
</dbReference>
<feature type="transmembrane region" description="Helical" evidence="6">
    <location>
        <begin position="477"/>
        <end position="497"/>
    </location>
</feature>